<evidence type="ECO:0008006" key="2">
    <source>
        <dbReference type="Google" id="ProtNLM"/>
    </source>
</evidence>
<dbReference type="PANTHER" id="PTHR33515">
    <property type="entry name" value="RIBOSOME-BINDING FACTOR A, CHLOROPLASTIC-RELATED"/>
    <property type="match status" value="1"/>
</dbReference>
<dbReference type="SUPFAM" id="SSF89919">
    <property type="entry name" value="Ribosome-binding factor A, RbfA"/>
    <property type="match status" value="1"/>
</dbReference>
<gene>
    <name evidence="1" type="ORF">HAND1043_LOCUS14652</name>
</gene>
<protein>
    <recommendedName>
        <fullName evidence="2">Ribosome-binding factor A</fullName>
    </recommendedName>
</protein>
<evidence type="ECO:0000313" key="1">
    <source>
        <dbReference type="EMBL" id="CAD8748155.1"/>
    </source>
</evidence>
<dbReference type="GO" id="GO:0043024">
    <property type="term" value="F:ribosomal small subunit binding"/>
    <property type="evidence" value="ECO:0007669"/>
    <property type="project" value="TreeGrafter"/>
</dbReference>
<dbReference type="Pfam" id="PF02033">
    <property type="entry name" value="RBFA"/>
    <property type="match status" value="1"/>
</dbReference>
<dbReference type="EMBL" id="HBFK01023692">
    <property type="protein sequence ID" value="CAD8748155.1"/>
    <property type="molecule type" value="Transcribed_RNA"/>
</dbReference>
<organism evidence="1">
    <name type="scientific">Hemiselmis andersenii</name>
    <name type="common">Cryptophyte alga</name>
    <dbReference type="NCBI Taxonomy" id="464988"/>
    <lineage>
        <taxon>Eukaryota</taxon>
        <taxon>Cryptophyceae</taxon>
        <taxon>Cryptomonadales</taxon>
        <taxon>Hemiselmidaceae</taxon>
        <taxon>Hemiselmis</taxon>
    </lineage>
</organism>
<dbReference type="Gene3D" id="3.30.300.20">
    <property type="match status" value="1"/>
</dbReference>
<dbReference type="InterPro" id="IPR000238">
    <property type="entry name" value="RbfA"/>
</dbReference>
<dbReference type="GO" id="GO:0005829">
    <property type="term" value="C:cytosol"/>
    <property type="evidence" value="ECO:0007669"/>
    <property type="project" value="TreeGrafter"/>
</dbReference>
<reference evidence="1" key="1">
    <citation type="submission" date="2021-01" db="EMBL/GenBank/DDBJ databases">
        <authorList>
            <person name="Corre E."/>
            <person name="Pelletier E."/>
            <person name="Niang G."/>
            <person name="Scheremetjew M."/>
            <person name="Finn R."/>
            <person name="Kale V."/>
            <person name="Holt S."/>
            <person name="Cochrane G."/>
            <person name="Meng A."/>
            <person name="Brown T."/>
            <person name="Cohen L."/>
        </authorList>
    </citation>
    <scope>NUCLEOTIDE SEQUENCE</scope>
    <source>
        <strain evidence="1">CCMP441</strain>
    </source>
</reference>
<dbReference type="InterPro" id="IPR023799">
    <property type="entry name" value="RbfA_dom_sf"/>
</dbReference>
<name>A0A6U2E1N8_HEMAN</name>
<proteinExistence type="predicted"/>
<sequence length="127" mass="14117">MGKMVMQELMSILRGPVARNIDDEMLAQAMLLKVSIVDVEMSPDVKVAKVHVSVIGEEALQKDIVAWMQENNKQLRYELAQSMKHLRTVPTLKFVSADVGAAMDVMSILDKISKERESKDGSGEEEG</sequence>
<dbReference type="PANTHER" id="PTHR33515:SF1">
    <property type="entry name" value="RIBOSOME-BINDING FACTOR A, CHLOROPLASTIC-RELATED"/>
    <property type="match status" value="1"/>
</dbReference>
<accession>A0A6U2E1N8</accession>
<dbReference type="GO" id="GO:0006364">
    <property type="term" value="P:rRNA processing"/>
    <property type="evidence" value="ECO:0007669"/>
    <property type="project" value="InterPro"/>
</dbReference>
<dbReference type="InterPro" id="IPR015946">
    <property type="entry name" value="KH_dom-like_a/b"/>
</dbReference>
<dbReference type="AlphaFoldDB" id="A0A6U2E1N8"/>